<dbReference type="SUPFAM" id="SSF53448">
    <property type="entry name" value="Nucleotide-diphospho-sugar transferases"/>
    <property type="match status" value="1"/>
</dbReference>
<reference evidence="1" key="1">
    <citation type="journal article" date="2020" name="mSystems">
        <title>Genome- and Community-Level Interaction Insights into Carbon Utilization and Element Cycling Functions of Hydrothermarchaeota in Hydrothermal Sediment.</title>
        <authorList>
            <person name="Zhou Z."/>
            <person name="Liu Y."/>
            <person name="Xu W."/>
            <person name="Pan J."/>
            <person name="Luo Z.H."/>
            <person name="Li M."/>
        </authorList>
    </citation>
    <scope>NUCLEOTIDE SEQUENCE [LARGE SCALE GENOMIC DNA]</scope>
    <source>
        <strain evidence="1">SpSt-1220</strain>
    </source>
</reference>
<dbReference type="InterPro" id="IPR029044">
    <property type="entry name" value="Nucleotide-diphossugar_trans"/>
</dbReference>
<feature type="non-terminal residue" evidence="1">
    <location>
        <position position="225"/>
    </location>
</feature>
<proteinExistence type="predicted"/>
<sequence length="225" mass="24748">MTPAAVIKYQRRRAVVGPWALSGNHGRSFDGVVVIPALAEEQSLPETLKSLGDNPARWRDKFLVVVVVNNRCDAPQPWREQNRHTLTLLEETGGSGFGLNLAWVDASSAGFELPDGEGVGLARKIGFDLAMQRLDWRGDPLCASLDADTLTDGNYFEALKAHFCRCTSAGAVVPFRHRRGATLELDEAITHYELYLRHYVLGLELARSPYAYHTIGSALACRALA</sequence>
<evidence type="ECO:0000313" key="1">
    <source>
        <dbReference type="EMBL" id="HDR46393.1"/>
    </source>
</evidence>
<dbReference type="Gene3D" id="3.90.550.10">
    <property type="entry name" value="Spore Coat Polysaccharide Biosynthesis Protein SpsA, Chain A"/>
    <property type="match status" value="1"/>
</dbReference>
<protein>
    <submittedName>
        <fullName evidence="1">Glycosyltransferase family 2 protein</fullName>
    </submittedName>
</protein>
<organism evidence="1">
    <name type="scientific">Geoalkalibacter subterraneus</name>
    <dbReference type="NCBI Taxonomy" id="483547"/>
    <lineage>
        <taxon>Bacteria</taxon>
        <taxon>Pseudomonadati</taxon>
        <taxon>Thermodesulfobacteriota</taxon>
        <taxon>Desulfuromonadia</taxon>
        <taxon>Desulfuromonadales</taxon>
        <taxon>Geoalkalibacteraceae</taxon>
        <taxon>Geoalkalibacter</taxon>
    </lineage>
</organism>
<dbReference type="CDD" id="cd00761">
    <property type="entry name" value="Glyco_tranf_GTA_type"/>
    <property type="match status" value="1"/>
</dbReference>
<dbReference type="Proteomes" id="UP000886162">
    <property type="component" value="Unassembled WGS sequence"/>
</dbReference>
<comment type="caution">
    <text evidence="1">The sequence shown here is derived from an EMBL/GenBank/DDBJ whole genome shotgun (WGS) entry which is preliminary data.</text>
</comment>
<name>A0A831LI03_9BACT</name>
<accession>A0A831LI03</accession>
<gene>
    <name evidence="1" type="ORF">ENN94_01685</name>
</gene>
<dbReference type="AlphaFoldDB" id="A0A831LI03"/>
<dbReference type="EMBL" id="DSDO01000115">
    <property type="protein sequence ID" value="HDR46393.1"/>
    <property type="molecule type" value="Genomic_DNA"/>
</dbReference>